<gene>
    <name evidence="1" type="ORF">C6P64_15855</name>
</gene>
<dbReference type="Proteomes" id="UP000238589">
    <property type="component" value="Unassembled WGS sequence"/>
</dbReference>
<reference evidence="1 2" key="1">
    <citation type="submission" date="2018-03" db="EMBL/GenBank/DDBJ databases">
        <title>Comparative genomics illustrates the genes involved in a hyperalkaliphilic mechanisms of Serpentinomonas isolated from highly-alkaline calcium-rich serpentinized springs.</title>
        <authorList>
            <person name="Suzuki S."/>
            <person name="Ishii S."/>
            <person name="Walworth N."/>
            <person name="Bird L."/>
            <person name="Kuenen J.G."/>
            <person name="Nealson K.H."/>
        </authorList>
    </citation>
    <scope>NUCLEOTIDE SEQUENCE [LARGE SCALE GENOMIC DNA]</scope>
    <source>
        <strain evidence="1 2">P1</strain>
    </source>
</reference>
<dbReference type="AlphaFoldDB" id="A0A2S9K143"/>
<evidence type="ECO:0008006" key="3">
    <source>
        <dbReference type="Google" id="ProtNLM"/>
    </source>
</evidence>
<keyword evidence="2" id="KW-1185">Reference proteome</keyword>
<organism evidence="1 2">
    <name type="scientific">Malikia granosa</name>
    <dbReference type="NCBI Taxonomy" id="263067"/>
    <lineage>
        <taxon>Bacteria</taxon>
        <taxon>Pseudomonadati</taxon>
        <taxon>Pseudomonadota</taxon>
        <taxon>Betaproteobacteria</taxon>
        <taxon>Burkholderiales</taxon>
        <taxon>Comamonadaceae</taxon>
        <taxon>Malikia</taxon>
    </lineage>
</organism>
<sequence length="166" mass="17953">MIGVSEARVSQLVSEGIIVRGDTAHEWLIGYCERLRDQAAGRAGSESGGLDLVQERAALAREQRIAQALKNDVARGEFAPVGLLTDVLATAGAAVVDRFEQLDGALRKACPDLPDEARTTIMTVIASARNEWIRSTAQLVDRSLDDLLAEQADDDQLDGFTMDDQD</sequence>
<dbReference type="EMBL" id="PVLQ01000088">
    <property type="protein sequence ID" value="PRD64170.1"/>
    <property type="molecule type" value="Genomic_DNA"/>
</dbReference>
<accession>A0A2S9K143</accession>
<protein>
    <recommendedName>
        <fullName evidence="3">Terminase small subunit</fullName>
    </recommendedName>
</protein>
<name>A0A2S9K143_9BURK</name>
<dbReference type="OrthoDB" id="8963209at2"/>
<comment type="caution">
    <text evidence="1">The sequence shown here is derived from an EMBL/GenBank/DDBJ whole genome shotgun (WGS) entry which is preliminary data.</text>
</comment>
<evidence type="ECO:0000313" key="2">
    <source>
        <dbReference type="Proteomes" id="UP000238589"/>
    </source>
</evidence>
<proteinExistence type="predicted"/>
<evidence type="ECO:0000313" key="1">
    <source>
        <dbReference type="EMBL" id="PRD64170.1"/>
    </source>
</evidence>